<dbReference type="Proteomes" id="UP000326838">
    <property type="component" value="Unassembled WGS sequence"/>
</dbReference>
<feature type="transmembrane region" description="Helical" evidence="7">
    <location>
        <begin position="342"/>
        <end position="365"/>
    </location>
</feature>
<evidence type="ECO:0000256" key="7">
    <source>
        <dbReference type="SAM" id="Phobius"/>
    </source>
</evidence>
<evidence type="ECO:0000313" key="8">
    <source>
        <dbReference type="EMBL" id="KAA9134271.1"/>
    </source>
</evidence>
<dbReference type="EMBL" id="VYUY01000008">
    <property type="protein sequence ID" value="KAA9134271.1"/>
    <property type="molecule type" value="Genomic_DNA"/>
</dbReference>
<dbReference type="GO" id="GO:0005886">
    <property type="term" value="C:plasma membrane"/>
    <property type="evidence" value="ECO:0007669"/>
    <property type="project" value="UniProtKB-SubCell"/>
</dbReference>
<feature type="transmembrane region" description="Helical" evidence="7">
    <location>
        <begin position="284"/>
        <end position="302"/>
    </location>
</feature>
<evidence type="ECO:0000256" key="6">
    <source>
        <dbReference type="ARBA" id="ARBA00023136"/>
    </source>
</evidence>
<reference evidence="9" key="1">
    <citation type="submission" date="2019-09" db="EMBL/GenBank/DDBJ databases">
        <title>Mumia zhuanghuii sp. nov. isolated from the intestinal contents of plateau pika (Ochotona curzoniae) in the Qinghai-Tibet plateau of China.</title>
        <authorList>
            <person name="Tian Z."/>
        </authorList>
    </citation>
    <scope>NUCLEOTIDE SEQUENCE [LARGE SCALE GENOMIC DNA]</scope>
    <source>
        <strain evidence="9">L-033</strain>
    </source>
</reference>
<feature type="transmembrane region" description="Helical" evidence="7">
    <location>
        <begin position="107"/>
        <end position="127"/>
    </location>
</feature>
<evidence type="ECO:0000256" key="5">
    <source>
        <dbReference type="ARBA" id="ARBA00022989"/>
    </source>
</evidence>
<keyword evidence="5 7" id="KW-1133">Transmembrane helix</keyword>
<evidence type="ECO:0000256" key="1">
    <source>
        <dbReference type="ARBA" id="ARBA00004651"/>
    </source>
</evidence>
<keyword evidence="6 7" id="KW-0472">Membrane</keyword>
<dbReference type="AlphaFoldDB" id="A0A5N0TI46"/>
<feature type="transmembrane region" description="Helical" evidence="7">
    <location>
        <begin position="253"/>
        <end position="275"/>
    </location>
</feature>
<protein>
    <submittedName>
        <fullName evidence="8">MFS transporter</fullName>
    </submittedName>
</protein>
<keyword evidence="3" id="KW-1003">Cell membrane</keyword>
<feature type="transmembrane region" description="Helical" evidence="7">
    <location>
        <begin position="47"/>
        <end position="68"/>
    </location>
</feature>
<feature type="transmembrane region" description="Helical" evidence="7">
    <location>
        <begin position="80"/>
        <end position="101"/>
    </location>
</feature>
<keyword evidence="2" id="KW-0813">Transport</keyword>
<evidence type="ECO:0000256" key="3">
    <source>
        <dbReference type="ARBA" id="ARBA00022475"/>
    </source>
</evidence>
<dbReference type="Gene3D" id="1.20.1250.20">
    <property type="entry name" value="MFS general substrate transporter like domains"/>
    <property type="match status" value="1"/>
</dbReference>
<dbReference type="PANTHER" id="PTHR23513:SF11">
    <property type="entry name" value="STAPHYLOFERRIN A TRANSPORTER"/>
    <property type="match status" value="1"/>
</dbReference>
<comment type="subcellular location">
    <subcellularLocation>
        <location evidence="1">Cell membrane</location>
        <topology evidence="1">Multi-pass membrane protein</topology>
    </subcellularLocation>
</comment>
<proteinExistence type="predicted"/>
<evidence type="ECO:0000256" key="2">
    <source>
        <dbReference type="ARBA" id="ARBA00022448"/>
    </source>
</evidence>
<dbReference type="PANTHER" id="PTHR23513">
    <property type="entry name" value="INTEGRAL MEMBRANE EFFLUX PROTEIN-RELATED"/>
    <property type="match status" value="1"/>
</dbReference>
<gene>
    <name evidence="8" type="ORF">F6B40_07695</name>
</gene>
<accession>A0A5N0TI46</accession>
<feature type="transmembrane region" description="Helical" evidence="7">
    <location>
        <begin position="219"/>
        <end position="241"/>
    </location>
</feature>
<comment type="caution">
    <text evidence="8">The sequence shown here is derived from an EMBL/GenBank/DDBJ whole genome shotgun (WGS) entry which is preliminary data.</text>
</comment>
<dbReference type="RefSeq" id="WP_150892944.1">
    <property type="nucleotide sequence ID" value="NZ_VYUY01000008.1"/>
</dbReference>
<dbReference type="CDD" id="cd06173">
    <property type="entry name" value="MFS_MefA_like"/>
    <property type="match status" value="1"/>
</dbReference>
<feature type="transmembrane region" description="Helical" evidence="7">
    <location>
        <begin position="139"/>
        <end position="158"/>
    </location>
</feature>
<evidence type="ECO:0000256" key="4">
    <source>
        <dbReference type="ARBA" id="ARBA00022692"/>
    </source>
</evidence>
<dbReference type="SUPFAM" id="SSF103473">
    <property type="entry name" value="MFS general substrate transporter"/>
    <property type="match status" value="1"/>
</dbReference>
<keyword evidence="4 7" id="KW-0812">Transmembrane</keyword>
<sequence>MRGFEALQPFRNPRFSLYFGGQVVSNTGTWFQNLALSLVILELTGSAQALSAVTVAQFAPLLILGIPAGRLADHIRPRTILLVTSAASALVGLALAVAVVSTPVDLVLMYALVFLLGCINTFDRVAAQAIIFEIAGPETLTRSVSISTIALAAARSVGPGLAGIAFSALGAGWCMVMNAGSYVLVFVAIALIRPSRLHPRPRVDRTTGTAPVALLRNRAFVTILVVNSAIAMLALNLMLVITSTVSLSFRGDATMVGAAHALNALGAIVGGMLAATPASVPVRALRYGCAGLGLALLANAAAPNLTVFLVLAPLLGLGVGFYQGVLQASAQASVAPGQLGRAMSFVTLGSYGVAPLGAILMGGVIDASSGQVALLVGGVTGLVCAAFVWWRAGGRSTAG</sequence>
<feature type="transmembrane region" description="Helical" evidence="7">
    <location>
        <begin position="164"/>
        <end position="192"/>
    </location>
</feature>
<feature type="transmembrane region" description="Helical" evidence="7">
    <location>
        <begin position="371"/>
        <end position="390"/>
    </location>
</feature>
<dbReference type="Pfam" id="PF05977">
    <property type="entry name" value="MFS_3"/>
    <property type="match status" value="1"/>
</dbReference>
<evidence type="ECO:0000313" key="9">
    <source>
        <dbReference type="Proteomes" id="UP000326838"/>
    </source>
</evidence>
<keyword evidence="9" id="KW-1185">Reference proteome</keyword>
<organism evidence="8 9">
    <name type="scientific">Microbacterium caowuchunii</name>
    <dbReference type="NCBI Taxonomy" id="2614638"/>
    <lineage>
        <taxon>Bacteria</taxon>
        <taxon>Bacillati</taxon>
        <taxon>Actinomycetota</taxon>
        <taxon>Actinomycetes</taxon>
        <taxon>Micrococcales</taxon>
        <taxon>Microbacteriaceae</taxon>
        <taxon>Microbacterium</taxon>
    </lineage>
</organism>
<dbReference type="InterPro" id="IPR036259">
    <property type="entry name" value="MFS_trans_sf"/>
</dbReference>
<name>A0A5N0TI46_9MICO</name>
<dbReference type="InterPro" id="IPR010290">
    <property type="entry name" value="TM_effector"/>
</dbReference>